<dbReference type="OrthoDB" id="8123801at2759"/>
<dbReference type="Gene3D" id="1.20.900.10">
    <property type="entry name" value="Dbl homology (DH) domain"/>
    <property type="match status" value="1"/>
</dbReference>
<dbReference type="EMBL" id="BGZK01000136">
    <property type="protein sequence ID" value="GBP22091.1"/>
    <property type="molecule type" value="Genomic_DNA"/>
</dbReference>
<proteinExistence type="predicted"/>
<comment type="caution">
    <text evidence="2">The sequence shown here is derived from an EMBL/GenBank/DDBJ whole genome shotgun (WGS) entry which is preliminary data.</text>
</comment>
<feature type="compositionally biased region" description="Basic and acidic residues" evidence="1">
    <location>
        <begin position="57"/>
        <end position="66"/>
    </location>
</feature>
<evidence type="ECO:0000313" key="3">
    <source>
        <dbReference type="Proteomes" id="UP000299102"/>
    </source>
</evidence>
<evidence type="ECO:0000256" key="1">
    <source>
        <dbReference type="SAM" id="MobiDB-lite"/>
    </source>
</evidence>
<accession>A0A4C1U6Y7</accession>
<evidence type="ECO:0008006" key="4">
    <source>
        <dbReference type="Google" id="ProtNLM"/>
    </source>
</evidence>
<feature type="region of interest" description="Disordered" evidence="1">
    <location>
        <begin position="50"/>
        <end position="77"/>
    </location>
</feature>
<sequence>MIFTNRRQRIVRRIFLFGEHGAPARGRIVRQLKMLSNLLCTGGRGAIDSPLKGMAKGRRDRERHLTDGSNAPRHAQSMDTRTHVVVELYETEKSYVDNLEILVKALRATDSYNLGGLYDTVHTSFDSQLVLCCVSMKQQTLIAGCNERGRRDFKLNACHRMRMPEGKDAARAGDGPREMRAKGGKYHFNHIPFDVKSTDRLPAPPSFSVAAPIAQLPQILRQLCEQIITGMHITKHTVQGTKLPL</sequence>
<protein>
    <recommendedName>
        <fullName evidence="4">DH domain-containing protein</fullName>
    </recommendedName>
</protein>
<gene>
    <name evidence="2" type="ORF">EVAR_94130_1</name>
</gene>
<name>A0A4C1U6Y7_EUMVA</name>
<organism evidence="2 3">
    <name type="scientific">Eumeta variegata</name>
    <name type="common">Bagworm moth</name>
    <name type="synonym">Eumeta japonica</name>
    <dbReference type="NCBI Taxonomy" id="151549"/>
    <lineage>
        <taxon>Eukaryota</taxon>
        <taxon>Metazoa</taxon>
        <taxon>Ecdysozoa</taxon>
        <taxon>Arthropoda</taxon>
        <taxon>Hexapoda</taxon>
        <taxon>Insecta</taxon>
        <taxon>Pterygota</taxon>
        <taxon>Neoptera</taxon>
        <taxon>Endopterygota</taxon>
        <taxon>Lepidoptera</taxon>
        <taxon>Glossata</taxon>
        <taxon>Ditrysia</taxon>
        <taxon>Tineoidea</taxon>
        <taxon>Psychidae</taxon>
        <taxon>Oiketicinae</taxon>
        <taxon>Eumeta</taxon>
    </lineage>
</organism>
<keyword evidence="3" id="KW-1185">Reference proteome</keyword>
<dbReference type="SUPFAM" id="SSF48065">
    <property type="entry name" value="DBL homology domain (DH-domain)"/>
    <property type="match status" value="1"/>
</dbReference>
<dbReference type="AlphaFoldDB" id="A0A4C1U6Y7"/>
<reference evidence="2 3" key="1">
    <citation type="journal article" date="2019" name="Commun. Biol.">
        <title>The bagworm genome reveals a unique fibroin gene that provides high tensile strength.</title>
        <authorList>
            <person name="Kono N."/>
            <person name="Nakamura H."/>
            <person name="Ohtoshi R."/>
            <person name="Tomita M."/>
            <person name="Numata K."/>
            <person name="Arakawa K."/>
        </authorList>
    </citation>
    <scope>NUCLEOTIDE SEQUENCE [LARGE SCALE GENOMIC DNA]</scope>
</reference>
<dbReference type="InterPro" id="IPR035899">
    <property type="entry name" value="DBL_dom_sf"/>
</dbReference>
<evidence type="ECO:0000313" key="2">
    <source>
        <dbReference type="EMBL" id="GBP22091.1"/>
    </source>
</evidence>
<dbReference type="Proteomes" id="UP000299102">
    <property type="component" value="Unassembled WGS sequence"/>
</dbReference>